<reference evidence="1 2" key="1">
    <citation type="journal article" date="2010" name="Science">
        <title>Genomic comparison of the ants Camponotus floridanus and Harpegnathos saltator.</title>
        <authorList>
            <person name="Bonasio R."/>
            <person name="Zhang G."/>
            <person name="Ye C."/>
            <person name="Mutti N.S."/>
            <person name="Fang X."/>
            <person name="Qin N."/>
            <person name="Donahue G."/>
            <person name="Yang P."/>
            <person name="Li Q."/>
            <person name="Li C."/>
            <person name="Zhang P."/>
            <person name="Huang Z."/>
            <person name="Berger S.L."/>
            <person name="Reinberg D."/>
            <person name="Wang J."/>
            <person name="Liebig J."/>
        </authorList>
    </citation>
    <scope>NUCLEOTIDE SEQUENCE [LARGE SCALE GENOMIC DNA]</scope>
    <source>
        <strain evidence="2">C129</strain>
    </source>
</reference>
<gene>
    <name evidence="1" type="ORF">EAG_15537</name>
</gene>
<protein>
    <submittedName>
        <fullName evidence="1">Uncharacterized protein</fullName>
    </submittedName>
</protein>
<feature type="non-terminal residue" evidence="1">
    <location>
        <position position="32"/>
    </location>
</feature>
<dbReference type="AlphaFoldDB" id="E2B1U8"/>
<dbReference type="InParanoid" id="E2B1U8"/>
<keyword evidence="2" id="KW-1185">Reference proteome</keyword>
<accession>E2B1U8</accession>
<proteinExistence type="predicted"/>
<sequence length="32" mass="3815">MQIMISFASAVFVNHTQNLIQYLIPFRNEFKI</sequence>
<organism evidence="2">
    <name type="scientific">Camponotus floridanus</name>
    <name type="common">Florida carpenter ant</name>
    <dbReference type="NCBI Taxonomy" id="104421"/>
    <lineage>
        <taxon>Eukaryota</taxon>
        <taxon>Metazoa</taxon>
        <taxon>Ecdysozoa</taxon>
        <taxon>Arthropoda</taxon>
        <taxon>Hexapoda</taxon>
        <taxon>Insecta</taxon>
        <taxon>Pterygota</taxon>
        <taxon>Neoptera</taxon>
        <taxon>Endopterygota</taxon>
        <taxon>Hymenoptera</taxon>
        <taxon>Apocrita</taxon>
        <taxon>Aculeata</taxon>
        <taxon>Formicoidea</taxon>
        <taxon>Formicidae</taxon>
        <taxon>Formicinae</taxon>
        <taxon>Camponotus</taxon>
    </lineage>
</organism>
<dbReference type="Proteomes" id="UP000000311">
    <property type="component" value="Unassembled WGS sequence"/>
</dbReference>
<evidence type="ECO:0000313" key="1">
    <source>
        <dbReference type="EMBL" id="EFN60338.1"/>
    </source>
</evidence>
<dbReference type="EMBL" id="GL444976">
    <property type="protein sequence ID" value="EFN60338.1"/>
    <property type="molecule type" value="Genomic_DNA"/>
</dbReference>
<name>E2B1U8_CAMFO</name>
<evidence type="ECO:0000313" key="2">
    <source>
        <dbReference type="Proteomes" id="UP000000311"/>
    </source>
</evidence>